<evidence type="ECO:0000313" key="3">
    <source>
        <dbReference type="Proteomes" id="UP000720189"/>
    </source>
</evidence>
<protein>
    <submittedName>
        <fullName evidence="2">Uncharacterized protein</fullName>
    </submittedName>
</protein>
<dbReference type="EMBL" id="JAGMUX010000004">
    <property type="protein sequence ID" value="KAH7261411.1"/>
    <property type="molecule type" value="Genomic_DNA"/>
</dbReference>
<proteinExistence type="predicted"/>
<dbReference type="RefSeq" id="XP_046053288.1">
    <property type="nucleotide sequence ID" value="XM_046185525.1"/>
</dbReference>
<feature type="region of interest" description="Disordered" evidence="1">
    <location>
        <begin position="137"/>
        <end position="164"/>
    </location>
</feature>
<name>A0A9P9HQD0_FUSRE</name>
<reference evidence="2" key="1">
    <citation type="journal article" date="2021" name="Nat. Commun.">
        <title>Genetic determinants of endophytism in the Arabidopsis root mycobiome.</title>
        <authorList>
            <person name="Mesny F."/>
            <person name="Miyauchi S."/>
            <person name="Thiergart T."/>
            <person name="Pickel B."/>
            <person name="Atanasova L."/>
            <person name="Karlsson M."/>
            <person name="Huettel B."/>
            <person name="Barry K.W."/>
            <person name="Haridas S."/>
            <person name="Chen C."/>
            <person name="Bauer D."/>
            <person name="Andreopoulos W."/>
            <person name="Pangilinan J."/>
            <person name="LaButti K."/>
            <person name="Riley R."/>
            <person name="Lipzen A."/>
            <person name="Clum A."/>
            <person name="Drula E."/>
            <person name="Henrissat B."/>
            <person name="Kohler A."/>
            <person name="Grigoriev I.V."/>
            <person name="Martin F.M."/>
            <person name="Hacquard S."/>
        </authorList>
    </citation>
    <scope>NUCLEOTIDE SEQUENCE</scope>
    <source>
        <strain evidence="2">MPI-CAGE-AT-0023</strain>
    </source>
</reference>
<dbReference type="OrthoDB" id="3728558at2759"/>
<organism evidence="2 3">
    <name type="scientific">Fusarium redolens</name>
    <dbReference type="NCBI Taxonomy" id="48865"/>
    <lineage>
        <taxon>Eukaryota</taxon>
        <taxon>Fungi</taxon>
        <taxon>Dikarya</taxon>
        <taxon>Ascomycota</taxon>
        <taxon>Pezizomycotina</taxon>
        <taxon>Sordariomycetes</taxon>
        <taxon>Hypocreomycetidae</taxon>
        <taxon>Hypocreales</taxon>
        <taxon>Nectriaceae</taxon>
        <taxon>Fusarium</taxon>
        <taxon>Fusarium redolens species complex</taxon>
    </lineage>
</organism>
<dbReference type="AlphaFoldDB" id="A0A9P9HQD0"/>
<feature type="compositionally biased region" description="Polar residues" evidence="1">
    <location>
        <begin position="152"/>
        <end position="164"/>
    </location>
</feature>
<dbReference type="GeneID" id="70215479"/>
<evidence type="ECO:0000313" key="2">
    <source>
        <dbReference type="EMBL" id="KAH7261411.1"/>
    </source>
</evidence>
<sequence length="164" mass="18403">MTTRTAAFVRQIRLNIELPRYSCRSCQWPESRSRKSQHSSIFRAAIQKLFTVLSAWKRTDPLVLELNTFSPSDSEHWFKNYCIGLDAQTEKGLETDVESSLYNICSSINIKLTILSSLIFTSTRFIPVILLLKSSLSTPPSSPVPQAPAFSGSPSTKRMASLDN</sequence>
<accession>A0A9P9HQD0</accession>
<comment type="caution">
    <text evidence="2">The sequence shown here is derived from an EMBL/GenBank/DDBJ whole genome shotgun (WGS) entry which is preliminary data.</text>
</comment>
<evidence type="ECO:0000256" key="1">
    <source>
        <dbReference type="SAM" id="MobiDB-lite"/>
    </source>
</evidence>
<keyword evidence="3" id="KW-1185">Reference proteome</keyword>
<gene>
    <name evidence="2" type="ORF">BKA55DRAFT_285813</name>
</gene>
<dbReference type="Proteomes" id="UP000720189">
    <property type="component" value="Unassembled WGS sequence"/>
</dbReference>